<dbReference type="PROSITE" id="PS50097">
    <property type="entry name" value="BTB"/>
    <property type="match status" value="1"/>
</dbReference>
<feature type="region of interest" description="Disordered" evidence="2">
    <location>
        <begin position="514"/>
        <end position="582"/>
    </location>
</feature>
<keyword evidence="5" id="KW-1185">Reference proteome</keyword>
<dbReference type="Gene3D" id="3.30.710.10">
    <property type="entry name" value="Potassium Channel Kv1.1, Chain A"/>
    <property type="match status" value="1"/>
</dbReference>
<feature type="domain" description="BTB" evidence="3">
    <location>
        <begin position="168"/>
        <end position="234"/>
    </location>
</feature>
<dbReference type="AlphaFoldDB" id="A0AA88M2A4"/>
<feature type="region of interest" description="Disordered" evidence="2">
    <location>
        <begin position="477"/>
        <end position="502"/>
    </location>
</feature>
<dbReference type="InterPro" id="IPR050457">
    <property type="entry name" value="ZnFinger_BTB_dom_contain"/>
</dbReference>
<keyword evidence="1" id="KW-0175">Coiled coil</keyword>
<dbReference type="InterPro" id="IPR011333">
    <property type="entry name" value="SKP1/BTB/POZ_sf"/>
</dbReference>
<dbReference type="SMART" id="SM00225">
    <property type="entry name" value="BTB"/>
    <property type="match status" value="1"/>
</dbReference>
<feature type="coiled-coil region" evidence="1">
    <location>
        <begin position="70"/>
        <end position="121"/>
    </location>
</feature>
<sequence length="582" mass="65022">MITSTRRVSPDKSEVRIAFSLDNTSDRKDAEDLSQTFPDLEQRLQPVPPCVSLRESVQVYKEHCRMAKEFHQVKHEIAVLEDRKRKLLAELVEDEKVVVEIARLEEEFRRLTEENLNEVNVTAALSLPQMSQMAMSASRSSVFTFESTVHSSHVLRCLDEQRRRDTLCDVTVVAEGQSFRAHRSVLASCSEYFSHRISTLTQHGAIITLPQEVTAAGFEPLLTFAYTSKLHFGKDNVLEIRNSASILGFSDLDEACFDFLLPKFLSPNFSCSNGSAPFPRKTCCKRKCKRRLSKEDCNTEADYVSVDQKEVKPVADSPSQREAARLCSKSVNNKTGSLSSTDALPPVTEGTSDCFMQCPKYRKFQLACGKESCVTIQKSQHNPVTVIRDALDLPCPSGANSKNETEAELPGNSPRQSKEEADDPSSSEICDRGTEERPVERREQAHVAMKDEREETWNEQKRETSIVRTEEAMVHAAGLSPSERSNVSTGSSVVQDGRSPGLILHQCPQRGCAQPGSAITRSPGQEVSFVDIKGDTTTRDSGVFESGSIHQKQESRKKLRDKGQMTPGRKEDKQAAWRKRPC</sequence>
<dbReference type="PANTHER" id="PTHR46105:SF23">
    <property type="entry name" value="TRANSCRIPTION REGULATOR PROTEIN BACH1"/>
    <property type="match status" value="1"/>
</dbReference>
<gene>
    <name evidence="4" type="ORF">Q5P01_019387</name>
</gene>
<dbReference type="GO" id="GO:0000981">
    <property type="term" value="F:DNA-binding transcription factor activity, RNA polymerase II-specific"/>
    <property type="evidence" value="ECO:0007669"/>
    <property type="project" value="TreeGrafter"/>
</dbReference>
<evidence type="ECO:0000256" key="1">
    <source>
        <dbReference type="SAM" id="Coils"/>
    </source>
</evidence>
<dbReference type="EMBL" id="JAUPFM010000015">
    <property type="protein sequence ID" value="KAK2828353.1"/>
    <property type="molecule type" value="Genomic_DNA"/>
</dbReference>
<evidence type="ECO:0000313" key="5">
    <source>
        <dbReference type="Proteomes" id="UP001187415"/>
    </source>
</evidence>
<reference evidence="4" key="1">
    <citation type="submission" date="2023-07" db="EMBL/GenBank/DDBJ databases">
        <title>Chromosome-level Genome Assembly of Striped Snakehead (Channa striata).</title>
        <authorList>
            <person name="Liu H."/>
        </authorList>
    </citation>
    <scope>NUCLEOTIDE SEQUENCE</scope>
    <source>
        <strain evidence="4">Gz</strain>
        <tissue evidence="4">Muscle</tissue>
    </source>
</reference>
<evidence type="ECO:0000259" key="3">
    <source>
        <dbReference type="PROSITE" id="PS50097"/>
    </source>
</evidence>
<proteinExistence type="predicted"/>
<dbReference type="Pfam" id="PF00651">
    <property type="entry name" value="BTB"/>
    <property type="match status" value="1"/>
</dbReference>
<dbReference type="InterPro" id="IPR000210">
    <property type="entry name" value="BTB/POZ_dom"/>
</dbReference>
<dbReference type="GO" id="GO:0000978">
    <property type="term" value="F:RNA polymerase II cis-regulatory region sequence-specific DNA binding"/>
    <property type="evidence" value="ECO:0007669"/>
    <property type="project" value="TreeGrafter"/>
</dbReference>
<evidence type="ECO:0000256" key="2">
    <source>
        <dbReference type="SAM" id="MobiDB-lite"/>
    </source>
</evidence>
<feature type="compositionally biased region" description="Polar residues" evidence="2">
    <location>
        <begin position="482"/>
        <end position="494"/>
    </location>
</feature>
<dbReference type="PANTHER" id="PTHR46105">
    <property type="entry name" value="AGAP004733-PA"/>
    <property type="match status" value="1"/>
</dbReference>
<name>A0AA88M2A4_CHASR</name>
<dbReference type="SUPFAM" id="SSF54695">
    <property type="entry name" value="POZ domain"/>
    <property type="match status" value="1"/>
</dbReference>
<organism evidence="4 5">
    <name type="scientific">Channa striata</name>
    <name type="common">Snakehead murrel</name>
    <name type="synonym">Ophicephalus striatus</name>
    <dbReference type="NCBI Taxonomy" id="64152"/>
    <lineage>
        <taxon>Eukaryota</taxon>
        <taxon>Metazoa</taxon>
        <taxon>Chordata</taxon>
        <taxon>Craniata</taxon>
        <taxon>Vertebrata</taxon>
        <taxon>Euteleostomi</taxon>
        <taxon>Actinopterygii</taxon>
        <taxon>Neopterygii</taxon>
        <taxon>Teleostei</taxon>
        <taxon>Neoteleostei</taxon>
        <taxon>Acanthomorphata</taxon>
        <taxon>Anabantaria</taxon>
        <taxon>Anabantiformes</taxon>
        <taxon>Channoidei</taxon>
        <taxon>Channidae</taxon>
        <taxon>Channa</taxon>
    </lineage>
</organism>
<comment type="caution">
    <text evidence="4">The sequence shown here is derived from an EMBL/GenBank/DDBJ whole genome shotgun (WGS) entry which is preliminary data.</text>
</comment>
<accession>A0AA88M2A4</accession>
<feature type="region of interest" description="Disordered" evidence="2">
    <location>
        <begin position="395"/>
        <end position="465"/>
    </location>
</feature>
<evidence type="ECO:0000313" key="4">
    <source>
        <dbReference type="EMBL" id="KAK2828353.1"/>
    </source>
</evidence>
<dbReference type="Proteomes" id="UP001187415">
    <property type="component" value="Unassembled WGS sequence"/>
</dbReference>
<feature type="compositionally biased region" description="Basic and acidic residues" evidence="2">
    <location>
        <begin position="429"/>
        <end position="465"/>
    </location>
</feature>
<protein>
    <recommendedName>
        <fullName evidence="3">BTB domain-containing protein</fullName>
    </recommendedName>
</protein>